<keyword evidence="2" id="KW-1185">Reference proteome</keyword>
<name>A0A2P5A5F6_PARAD</name>
<evidence type="ECO:0000313" key="2">
    <source>
        <dbReference type="Proteomes" id="UP000237105"/>
    </source>
</evidence>
<gene>
    <name evidence="1" type="ORF">PanWU01x14_367190</name>
</gene>
<dbReference type="AlphaFoldDB" id="A0A2P5A5F6"/>
<accession>A0A2P5A5F6</accession>
<evidence type="ECO:0000313" key="1">
    <source>
        <dbReference type="EMBL" id="PON31754.1"/>
    </source>
</evidence>
<dbReference type="OrthoDB" id="429143at2759"/>
<dbReference type="Proteomes" id="UP000237105">
    <property type="component" value="Unassembled WGS sequence"/>
</dbReference>
<sequence>MPLSLSPPSKRPIPNRGIIVSANSADTDYVVAEFPASELRRILSSPKIHQMACFEALSAKLRQEA</sequence>
<protein>
    <submittedName>
        <fullName evidence="1">Uncharacterized protein</fullName>
    </submittedName>
</protein>
<comment type="caution">
    <text evidence="1">The sequence shown here is derived from an EMBL/GenBank/DDBJ whole genome shotgun (WGS) entry which is preliminary data.</text>
</comment>
<organism evidence="1 2">
    <name type="scientific">Parasponia andersonii</name>
    <name type="common">Sponia andersonii</name>
    <dbReference type="NCBI Taxonomy" id="3476"/>
    <lineage>
        <taxon>Eukaryota</taxon>
        <taxon>Viridiplantae</taxon>
        <taxon>Streptophyta</taxon>
        <taxon>Embryophyta</taxon>
        <taxon>Tracheophyta</taxon>
        <taxon>Spermatophyta</taxon>
        <taxon>Magnoliopsida</taxon>
        <taxon>eudicotyledons</taxon>
        <taxon>Gunneridae</taxon>
        <taxon>Pentapetalae</taxon>
        <taxon>rosids</taxon>
        <taxon>fabids</taxon>
        <taxon>Rosales</taxon>
        <taxon>Cannabaceae</taxon>
        <taxon>Parasponia</taxon>
    </lineage>
</organism>
<proteinExistence type="predicted"/>
<dbReference type="EMBL" id="JXTB01000932">
    <property type="protein sequence ID" value="PON31754.1"/>
    <property type="molecule type" value="Genomic_DNA"/>
</dbReference>
<reference evidence="2" key="1">
    <citation type="submission" date="2016-06" db="EMBL/GenBank/DDBJ databases">
        <title>Parallel loss of symbiosis genes in relatives of nitrogen-fixing non-legume Parasponia.</title>
        <authorList>
            <person name="Van Velzen R."/>
            <person name="Holmer R."/>
            <person name="Bu F."/>
            <person name="Rutten L."/>
            <person name="Van Zeijl A."/>
            <person name="Liu W."/>
            <person name="Santuari L."/>
            <person name="Cao Q."/>
            <person name="Sharma T."/>
            <person name="Shen D."/>
            <person name="Roswanjaya Y."/>
            <person name="Wardhani T."/>
            <person name="Kalhor M.S."/>
            <person name="Jansen J."/>
            <person name="Van den Hoogen J."/>
            <person name="Gungor B."/>
            <person name="Hartog M."/>
            <person name="Hontelez J."/>
            <person name="Verver J."/>
            <person name="Yang W.-C."/>
            <person name="Schijlen E."/>
            <person name="Repin R."/>
            <person name="Schilthuizen M."/>
            <person name="Schranz E."/>
            <person name="Heidstra R."/>
            <person name="Miyata K."/>
            <person name="Fedorova E."/>
            <person name="Kohlen W."/>
            <person name="Bisseling T."/>
            <person name="Smit S."/>
            <person name="Geurts R."/>
        </authorList>
    </citation>
    <scope>NUCLEOTIDE SEQUENCE [LARGE SCALE GENOMIC DNA]</scope>
    <source>
        <strain evidence="2">cv. WU1-14</strain>
    </source>
</reference>